<dbReference type="InterPro" id="IPR031775">
    <property type="entry name" value="PRKG1_interact"/>
</dbReference>
<dbReference type="AlphaFoldDB" id="A0A8B8RXY7"/>
<dbReference type="CDD" id="cd21944">
    <property type="entry name" value="IPD_MYPT1"/>
    <property type="match status" value="1"/>
</dbReference>
<dbReference type="KEGG" id="cfr:102506936"/>
<gene>
    <name evidence="16" type="primary">PPP1R12B</name>
</gene>
<feature type="region of interest" description="Disordered" evidence="13">
    <location>
        <begin position="1156"/>
        <end position="1190"/>
    </location>
</feature>
<dbReference type="Proteomes" id="UP000694856">
    <property type="component" value="Chromosome 23"/>
</dbReference>
<dbReference type="GeneID" id="102506936"/>
<dbReference type="PANTHER" id="PTHR24179:SF18">
    <property type="entry name" value="PROTEIN PHOSPHATASE 1 REGULATORY SUBUNIT 12B"/>
    <property type="match status" value="1"/>
</dbReference>
<feature type="compositionally biased region" description="Low complexity" evidence="13">
    <location>
        <begin position="1065"/>
        <end position="1077"/>
    </location>
</feature>
<dbReference type="SMART" id="SM00248">
    <property type="entry name" value="ANK"/>
    <property type="match status" value="5"/>
</dbReference>
<dbReference type="Gene3D" id="1.25.40.20">
    <property type="entry name" value="Ankyrin repeat-containing domain"/>
    <property type="match status" value="2"/>
</dbReference>
<feature type="region of interest" description="Disordered" evidence="13">
    <location>
        <begin position="338"/>
        <end position="398"/>
    </location>
</feature>
<keyword evidence="2" id="KW-0963">Cytoplasm</keyword>
<comment type="subcellular location">
    <subcellularLocation>
        <location evidence="1">Cytoplasm</location>
        <location evidence="1">Cytoskeleton</location>
        <location evidence="1">Stress fiber</location>
    </subcellularLocation>
</comment>
<dbReference type="SUPFAM" id="SSF48403">
    <property type="entry name" value="Ankyrin repeat"/>
    <property type="match status" value="1"/>
</dbReference>
<feature type="compositionally biased region" description="Acidic residues" evidence="13">
    <location>
        <begin position="362"/>
        <end position="373"/>
    </location>
</feature>
<feature type="repeat" description="ANK" evidence="11">
    <location>
        <begin position="123"/>
        <end position="155"/>
    </location>
</feature>
<feature type="compositionally biased region" description="Basic and acidic residues" evidence="13">
    <location>
        <begin position="821"/>
        <end position="830"/>
    </location>
</feature>
<feature type="compositionally biased region" description="Basic and acidic residues" evidence="13">
    <location>
        <begin position="338"/>
        <end position="349"/>
    </location>
</feature>
<feature type="compositionally biased region" description="Basic and acidic residues" evidence="13">
    <location>
        <begin position="562"/>
        <end position="573"/>
    </location>
</feature>
<comment type="subunit">
    <text evidence="8">PP1 comprises a catalytic subunit, PPP1CA, PPP1CB or PPP1CC, and one or several targeting or regulatory subunits. PPP1R12B mediates binding to myosin. Isoform 3 and isoform 4 bind PPP1R12A, but not isoform 1 of PPP1R12B itself. Binds IL16.</text>
</comment>
<dbReference type="PROSITE" id="PS50088">
    <property type="entry name" value="ANK_REPEAT"/>
    <property type="match status" value="4"/>
</dbReference>
<evidence type="ECO:0000256" key="2">
    <source>
        <dbReference type="ARBA" id="ARBA00022490"/>
    </source>
</evidence>
<reference evidence="16" key="1">
    <citation type="submission" date="2025-08" db="UniProtKB">
        <authorList>
            <consortium name="RefSeq"/>
        </authorList>
    </citation>
    <scope>IDENTIFICATION</scope>
    <source>
        <tissue evidence="16">Ear skin</tissue>
    </source>
</reference>
<evidence type="ECO:0000256" key="6">
    <source>
        <dbReference type="ARBA" id="ARBA00023212"/>
    </source>
</evidence>
<keyword evidence="5 11" id="KW-0040">ANK repeat</keyword>
<dbReference type="GO" id="GO:0030018">
    <property type="term" value="C:Z disc"/>
    <property type="evidence" value="ECO:0007669"/>
    <property type="project" value="TreeGrafter"/>
</dbReference>
<evidence type="ECO:0000259" key="14">
    <source>
        <dbReference type="Pfam" id="PF15898"/>
    </source>
</evidence>
<feature type="coiled-coil region" evidence="12">
    <location>
        <begin position="903"/>
        <end position="1002"/>
    </location>
</feature>
<dbReference type="RefSeq" id="XP_032322808.1">
    <property type="nucleotide sequence ID" value="XM_032466917.1"/>
</dbReference>
<feature type="region of interest" description="Disordered" evidence="13">
    <location>
        <begin position="431"/>
        <end position="584"/>
    </location>
</feature>
<protein>
    <recommendedName>
        <fullName evidence="9">Protein phosphatase 1 regulatory subunit 12B</fullName>
    </recommendedName>
    <alternativeName>
        <fullName evidence="10">Myosin phosphatase-targeting subunit 2</fullName>
    </alternativeName>
</protein>
<accession>A0A8B8RXY7</accession>
<dbReference type="Gene3D" id="6.10.140.390">
    <property type="match status" value="1"/>
</dbReference>
<evidence type="ECO:0000256" key="7">
    <source>
        <dbReference type="ARBA" id="ARBA00059024"/>
    </source>
</evidence>
<feature type="region of interest" description="Disordered" evidence="13">
    <location>
        <begin position="1056"/>
        <end position="1116"/>
    </location>
</feature>
<feature type="compositionally biased region" description="Basic and acidic residues" evidence="13">
    <location>
        <begin position="374"/>
        <end position="384"/>
    </location>
</feature>
<dbReference type="GO" id="GO:0019901">
    <property type="term" value="F:protein kinase binding"/>
    <property type="evidence" value="ECO:0007669"/>
    <property type="project" value="InterPro"/>
</dbReference>
<dbReference type="FunFam" id="1.25.40.20:FF:000007">
    <property type="entry name" value="Phosphatase 1 regulatory subunit 12A"/>
    <property type="match status" value="1"/>
</dbReference>
<feature type="repeat" description="ANK" evidence="11">
    <location>
        <begin position="249"/>
        <end position="281"/>
    </location>
</feature>
<evidence type="ECO:0000256" key="13">
    <source>
        <dbReference type="SAM" id="MobiDB-lite"/>
    </source>
</evidence>
<name>A0A8B8RXY7_CAMFR</name>
<keyword evidence="15" id="KW-1185">Reference proteome</keyword>
<evidence type="ECO:0000256" key="3">
    <source>
        <dbReference type="ARBA" id="ARBA00022553"/>
    </source>
</evidence>
<dbReference type="InterPro" id="IPR017401">
    <property type="entry name" value="MYPT1/MYPT2/Mbs85"/>
</dbReference>
<evidence type="ECO:0000313" key="16">
    <source>
        <dbReference type="RefSeq" id="XP_032322808.1"/>
    </source>
</evidence>
<dbReference type="PIRSF" id="PIRSF038141">
    <property type="entry name" value="PP1_12ABC_vert"/>
    <property type="match status" value="1"/>
</dbReference>
<dbReference type="GO" id="GO:0004857">
    <property type="term" value="F:enzyme inhibitor activity"/>
    <property type="evidence" value="ECO:0007669"/>
    <property type="project" value="TreeGrafter"/>
</dbReference>
<keyword evidence="6" id="KW-0206">Cytoskeleton</keyword>
<dbReference type="InterPro" id="IPR036770">
    <property type="entry name" value="Ankyrin_rpt-contain_sf"/>
</dbReference>
<dbReference type="Gene3D" id="6.10.250.1820">
    <property type="match status" value="1"/>
</dbReference>
<evidence type="ECO:0000256" key="11">
    <source>
        <dbReference type="PROSITE-ProRule" id="PRU00023"/>
    </source>
</evidence>
<sequence length="1211" mass="132288">MAELEHLGGKRAESARARRAEQLRRWRGSLTEQEPADRPGAGRPPQTRRGGPRVRFEDGAVFLAACSSGDTDEVRRLLARGADVDTANVDGLTALHQACIDENLDMVKFLVENGASVNQQDNEGWTPLHAAASCGYLNIAEYFINHGASVGIVNSEGEVPSDLAEEPAVKDLLLEHVRKQGVDLEQSRKEEEQQMLQDARQWLNRGKIEDVRQPRSGATALHVAAAKGYSEVLRLLIQAGYELNVQDHDGWTPLHAAAHWGVREACSILAEALCDMDARNKLGQTPFDVADEGLVGHLETLQKKQSVLRSEKETRNKLIESDLNSKLQSGLFKNKEKILYEEETPKSRETEEEGKESSSSSSEEEGEDQASESETEKEAGDAETLHPPSAGGHCSSEERSLSLDSLMNFTCDVPCGEAASHTCGSWRGVYQGRSSNKKPDAIISHSSSESRSSVSEQTPASAQSAFSASAARRVSTGLSSLFPKPEAPRDESPSSWRLGLRKTGSHNMLSEAASSRDALRDRGPSVHRSASSPRVSALLDNRDKERENRSHFSSLAPRRLSGTRDPEGKENRELAANLVRSGPCARQAWRDETEGNEAPWTAASPSCVSAYLRRAPYKPRADTAAEKTADGVPLSTPLCVITNRPPPSSASGVTAATLLPAPGTDSSAEARERRRSYLTPVRDEEAESLRKARSRQARQTRRSTQGVTLTDLQEAERTLSQSRAERQAPEPPGPKPTVPGGLENSAQEQEAAEGPQPWGRGLDAEPVCRRLRCPAQPDKPTTPASSSEARPSLCTGSPLLRMSRPSDPGPGSSEMTADGATAKERDRNEGEEAELDDASSHRLTVRERRRPRERRRGTGINFWTQDEDGADVSDEVKAMWHERLSRLESGGSNPAASDSYGDRASARARREALEARLATLTSRVEEDGHRDYRKLYEGALTENQKLKAKLQEAQLELADVRCKLEKVAQQKQEKTSDRTSVLETEKRERRALERKMSEMEEEMKVPPLLDGLPEVHGVHGHLHLPDDVVFGEAVKVVDGHHQGLAPQLLQHFLQMQKQQVRSRRPTTTTTAMRAQGGTARGRQRQAADRSPQRPGRGRGPTHVLPTPRTGWRAGHTPGGPPLCTALVAAACTPGSAGTLAGWVGPCPPWPRVRRQAPSAPAGFGDGPEAPSPSGLAPWSGPRTRPGQKSRKQGAFMFYCPKYSGFRVWLET</sequence>
<dbReference type="PANTHER" id="PTHR24179">
    <property type="entry name" value="PROTEIN PHOSPHATASE 1 REGULATORY SUBUNIT 12"/>
    <property type="match status" value="1"/>
</dbReference>
<dbReference type="InterPro" id="IPR051226">
    <property type="entry name" value="PP1_Regulatory_Subunit"/>
</dbReference>
<evidence type="ECO:0000313" key="15">
    <source>
        <dbReference type="Proteomes" id="UP000694856"/>
    </source>
</evidence>
<feature type="region of interest" description="Disordered" evidence="13">
    <location>
        <begin position="621"/>
        <end position="853"/>
    </location>
</feature>
<dbReference type="GO" id="GO:0001725">
    <property type="term" value="C:stress fiber"/>
    <property type="evidence" value="ECO:0007669"/>
    <property type="project" value="UniProtKB-SubCell"/>
</dbReference>
<feature type="compositionally biased region" description="Basic and acidic residues" evidence="13">
    <location>
        <begin position="681"/>
        <end position="690"/>
    </location>
</feature>
<proteinExistence type="predicted"/>
<evidence type="ECO:0000256" key="8">
    <source>
        <dbReference type="ARBA" id="ARBA00065548"/>
    </source>
</evidence>
<feature type="domain" description="cGMP-dependent protein kinase interacting" evidence="14">
    <location>
        <begin position="931"/>
        <end position="1005"/>
    </location>
</feature>
<dbReference type="FunFam" id="1.25.40.20:FF:000004">
    <property type="entry name" value="Phosphatase 1 regulatory subunit 12A"/>
    <property type="match status" value="1"/>
</dbReference>
<keyword evidence="12" id="KW-0175">Coiled coil</keyword>
<dbReference type="GO" id="GO:0019208">
    <property type="term" value="F:phosphatase regulator activity"/>
    <property type="evidence" value="ECO:0007669"/>
    <property type="project" value="InterPro"/>
</dbReference>
<feature type="compositionally biased region" description="Low complexity" evidence="13">
    <location>
        <begin position="444"/>
        <end position="471"/>
    </location>
</feature>
<feature type="region of interest" description="Disordered" evidence="13">
    <location>
        <begin position="1"/>
        <end position="54"/>
    </location>
</feature>
<evidence type="ECO:0000256" key="12">
    <source>
        <dbReference type="SAM" id="Coils"/>
    </source>
</evidence>
<dbReference type="GO" id="GO:0031672">
    <property type="term" value="C:A band"/>
    <property type="evidence" value="ECO:0007669"/>
    <property type="project" value="TreeGrafter"/>
</dbReference>
<feature type="compositionally biased region" description="Basic and acidic residues" evidence="13">
    <location>
        <begin position="540"/>
        <end position="550"/>
    </location>
</feature>
<keyword evidence="4" id="KW-0677">Repeat</keyword>
<comment type="function">
    <text evidence="7">Regulates myosin phosphatase activity. Augments Ca(2+) sensitivity of the contractile apparatus.</text>
</comment>
<dbReference type="GO" id="GO:0007165">
    <property type="term" value="P:signal transduction"/>
    <property type="evidence" value="ECO:0007669"/>
    <property type="project" value="InterPro"/>
</dbReference>
<evidence type="ECO:0000256" key="1">
    <source>
        <dbReference type="ARBA" id="ARBA00004529"/>
    </source>
</evidence>
<evidence type="ECO:0000256" key="9">
    <source>
        <dbReference type="ARBA" id="ARBA00072757"/>
    </source>
</evidence>
<feature type="compositionally biased region" description="Low complexity" evidence="13">
    <location>
        <begin position="38"/>
        <end position="49"/>
    </location>
</feature>
<keyword evidence="3" id="KW-0597">Phosphoprotein</keyword>
<evidence type="ECO:0000256" key="4">
    <source>
        <dbReference type="ARBA" id="ARBA00022737"/>
    </source>
</evidence>
<evidence type="ECO:0000256" key="10">
    <source>
        <dbReference type="ARBA" id="ARBA00083252"/>
    </source>
</evidence>
<feature type="compositionally biased region" description="Basic and acidic residues" evidence="13">
    <location>
        <begin position="1"/>
        <end position="24"/>
    </location>
</feature>
<feature type="repeat" description="ANK" evidence="11">
    <location>
        <begin position="216"/>
        <end position="248"/>
    </location>
</feature>
<organism evidence="15 16">
    <name type="scientific">Camelus ferus</name>
    <name type="common">Wild bactrian camel</name>
    <name type="synonym">Camelus bactrianus ferus</name>
    <dbReference type="NCBI Taxonomy" id="419612"/>
    <lineage>
        <taxon>Eukaryota</taxon>
        <taxon>Metazoa</taxon>
        <taxon>Chordata</taxon>
        <taxon>Craniata</taxon>
        <taxon>Vertebrata</taxon>
        <taxon>Euteleostomi</taxon>
        <taxon>Mammalia</taxon>
        <taxon>Eutheria</taxon>
        <taxon>Laurasiatheria</taxon>
        <taxon>Artiodactyla</taxon>
        <taxon>Tylopoda</taxon>
        <taxon>Camelidae</taxon>
        <taxon>Camelus</taxon>
    </lineage>
</organism>
<dbReference type="CTD" id="4660"/>
<dbReference type="Pfam" id="PF12796">
    <property type="entry name" value="Ank_2"/>
    <property type="match status" value="2"/>
</dbReference>
<dbReference type="InterPro" id="IPR002110">
    <property type="entry name" value="Ankyrin_rpt"/>
</dbReference>
<evidence type="ECO:0000256" key="5">
    <source>
        <dbReference type="ARBA" id="ARBA00023043"/>
    </source>
</evidence>
<dbReference type="Pfam" id="PF15898">
    <property type="entry name" value="PRKG1_interact"/>
    <property type="match status" value="1"/>
</dbReference>
<feature type="repeat" description="ANK" evidence="11">
    <location>
        <begin position="90"/>
        <end position="122"/>
    </location>
</feature>
<feature type="compositionally biased region" description="Basic residues" evidence="13">
    <location>
        <begin position="691"/>
        <end position="701"/>
    </location>
</feature>
<dbReference type="PROSITE" id="PS50297">
    <property type="entry name" value="ANK_REP_REGION"/>
    <property type="match status" value="3"/>
</dbReference>